<feature type="coiled-coil region" evidence="1">
    <location>
        <begin position="12"/>
        <end position="50"/>
    </location>
</feature>
<evidence type="ECO:0000256" key="1">
    <source>
        <dbReference type="SAM" id="Coils"/>
    </source>
</evidence>
<evidence type="ECO:0000313" key="2">
    <source>
        <dbReference type="EMBL" id="MQY02859.1"/>
    </source>
</evidence>
<organism evidence="2 3">
    <name type="scientific">Actinomadura macrotermitis</name>
    <dbReference type="NCBI Taxonomy" id="2585200"/>
    <lineage>
        <taxon>Bacteria</taxon>
        <taxon>Bacillati</taxon>
        <taxon>Actinomycetota</taxon>
        <taxon>Actinomycetes</taxon>
        <taxon>Streptosporangiales</taxon>
        <taxon>Thermomonosporaceae</taxon>
        <taxon>Actinomadura</taxon>
    </lineage>
</organism>
<accession>A0A7K0BNT5</accession>
<dbReference type="AlphaFoldDB" id="A0A7K0BNT5"/>
<dbReference type="RefSeq" id="WP_153530937.1">
    <property type="nucleotide sequence ID" value="NZ_WEGH01000001.1"/>
</dbReference>
<evidence type="ECO:0000313" key="3">
    <source>
        <dbReference type="Proteomes" id="UP000487268"/>
    </source>
</evidence>
<comment type="caution">
    <text evidence="2">The sequence shown here is derived from an EMBL/GenBank/DDBJ whole genome shotgun (WGS) entry which is preliminary data.</text>
</comment>
<gene>
    <name evidence="2" type="ORF">ACRB68_08940</name>
</gene>
<reference evidence="2 3" key="1">
    <citation type="submission" date="2019-10" db="EMBL/GenBank/DDBJ databases">
        <title>Actinomadura rubteroloni sp. nov. and Actinomadura macrotermitis sp. nov., isolated from the gut of fungus growing-termite Macrotermes natalensis.</title>
        <authorList>
            <person name="Benndorf R."/>
            <person name="Martin K."/>
            <person name="Kuefner M."/>
            <person name="De Beer W."/>
            <person name="Kaster A.-K."/>
            <person name="Vollmers J."/>
            <person name="Poulsen M."/>
            <person name="Beemelmanns C."/>
        </authorList>
    </citation>
    <scope>NUCLEOTIDE SEQUENCE [LARGE SCALE GENOMIC DNA]</scope>
    <source>
        <strain evidence="2 3">RB68</strain>
    </source>
</reference>
<proteinExistence type="predicted"/>
<keyword evidence="3" id="KW-1185">Reference proteome</keyword>
<dbReference type="Proteomes" id="UP000487268">
    <property type="component" value="Unassembled WGS sequence"/>
</dbReference>
<protein>
    <submittedName>
        <fullName evidence="2">Uncharacterized protein</fullName>
    </submittedName>
</protein>
<keyword evidence="1" id="KW-0175">Coiled coil</keyword>
<name>A0A7K0BNT5_9ACTN</name>
<sequence>MTVDQSMGRTSLDELRAAYQARLDQIAAERDEALRQARRARAEAVTARADLATINTKLQELLKVAGMRPA</sequence>
<dbReference type="EMBL" id="WEGH01000001">
    <property type="protein sequence ID" value="MQY02859.1"/>
    <property type="molecule type" value="Genomic_DNA"/>
</dbReference>